<keyword evidence="4 7" id="KW-0732">Signal</keyword>
<dbReference type="InterPro" id="IPR026444">
    <property type="entry name" value="Secre_tail"/>
</dbReference>
<sequence length="950" mass="102095">MNIKTTLIVFISLLSSTLIYSQGTLEVTGNGNVISNTDTTPSITDGTNYGDVGVSSSSINTFVLDNTASGGSPGNRLNGITVGISGSSDFSLSATNLGNLKGNDTPLDLDVTFTPSTLGSKTATITITFTNGTNSPYTFNVEGNGIVSPADINITGNGNNIVDGATGTSTTNHTDYSIVNNGSALSRIFTIENTGGSDLTNISSVSLTNDAEFQVTSQPSVSTLSAGNSTTFEITFSPVSTGNYSDTVTLTSDDVDESPYTFAISGEGAEPALINEDGNWKYYDAANQPSNDGEGDVWNELDFNDGSWATGNAELGYGDGGETTVINNATETAYFRKTINIIDASFYNDIVMEAIRDDGMIVYINGNEVWRDNMDPGVVNYNTFANTVVSGSGETTWISKTIANNYLVDGNNVIAVEIHQENAGSSDISFNFKMNGYEAIPANVIRGPYLQKETPNSITVKWRTNTTTESIVNYGTSLGNLNLSETNLLGNIDHELEITGLQPNTKYYYNIEDSEGVYLSEDANMYFVTAPSTGTVQFVRAWILGDAGTGTQNQRNVRDQYYNYVANASTNPNQTDMMLFLGDNAYQSGTDTQYQVALFDVYGDMLKKSVAWSTLGNHDGYSANSSAQSGPYYDIFTFPTAAEAGGIASGTEAYYSFDYANIHFIVLDSYDTDRSVGGSMYNWALNDIQNTNQDWIVVLFHHPPYTKGSHNSDSTSGDEAFMGLMRNNFLPLLENNGVDLVLSGHSHSYERSYFINGHYGLSNSFDLNNNTVGANGNLSGKADTGDGAYSKDHLDNEGAVYITTGSAGKISGGSLDHNAMYASLNQLGSCVLEIDSDGGTGQNLTVKFVTDSGSITDYFTINKTGFTLTAENNNSNDDSVKVFPVPANSVLNIDISSTENLKNIKIYNAVGQLTKETNTNKINVSALKSGMYILQITTDKREYFKNIIIN</sequence>
<name>A0A316DJ89_9FLAO</name>
<dbReference type="InterPro" id="IPR039331">
    <property type="entry name" value="PAPs-like"/>
</dbReference>
<dbReference type="NCBIfam" id="TIGR04183">
    <property type="entry name" value="Por_Secre_tail"/>
    <property type="match status" value="1"/>
</dbReference>
<comment type="subcellular location">
    <subcellularLocation>
        <location evidence="1">Cell projection</location>
        <location evidence="1">Cilium</location>
    </subcellularLocation>
    <subcellularLocation>
        <location evidence="2">Cytoplasm</location>
    </subcellularLocation>
</comment>
<feature type="domain" description="Purple acid phosphatase N-terminal" evidence="9">
    <location>
        <begin position="451"/>
        <end position="518"/>
    </location>
</feature>
<evidence type="ECO:0000256" key="1">
    <source>
        <dbReference type="ARBA" id="ARBA00004138"/>
    </source>
</evidence>
<gene>
    <name evidence="12" type="ORF">LX78_02384</name>
</gene>
<dbReference type="InterPro" id="IPR004843">
    <property type="entry name" value="Calcineurin-like_PHP"/>
</dbReference>
<dbReference type="Gene3D" id="2.60.40.10">
    <property type="entry name" value="Immunoglobulins"/>
    <property type="match status" value="2"/>
</dbReference>
<dbReference type="Gene3D" id="3.60.21.10">
    <property type="match status" value="1"/>
</dbReference>
<evidence type="ECO:0000313" key="13">
    <source>
        <dbReference type="Proteomes" id="UP000245430"/>
    </source>
</evidence>
<dbReference type="EMBL" id="QGGP01000006">
    <property type="protein sequence ID" value="PWK17985.1"/>
    <property type="molecule type" value="Genomic_DNA"/>
</dbReference>
<feature type="domain" description="HYDIN/VesB/CFA65-like Ig-like" evidence="11">
    <location>
        <begin position="172"/>
        <end position="266"/>
    </location>
</feature>
<keyword evidence="13" id="KW-1185">Reference proteome</keyword>
<evidence type="ECO:0000256" key="7">
    <source>
        <dbReference type="SAM" id="SignalP"/>
    </source>
</evidence>
<keyword evidence="6" id="KW-0966">Cell projection</keyword>
<dbReference type="InterPro" id="IPR013783">
    <property type="entry name" value="Ig-like_fold"/>
</dbReference>
<dbReference type="InterPro" id="IPR029052">
    <property type="entry name" value="Metallo-depent_PP-like"/>
</dbReference>
<evidence type="ECO:0000259" key="11">
    <source>
        <dbReference type="Pfam" id="PF22544"/>
    </source>
</evidence>
<dbReference type="InterPro" id="IPR015914">
    <property type="entry name" value="PAPs_N"/>
</dbReference>
<reference evidence="12 13" key="1">
    <citation type="submission" date="2018-05" db="EMBL/GenBank/DDBJ databases">
        <title>Genomic Encyclopedia of Archaeal and Bacterial Type Strains, Phase II (KMG-II): from individual species to whole genera.</title>
        <authorList>
            <person name="Goeker M."/>
        </authorList>
    </citation>
    <scope>NUCLEOTIDE SEQUENCE [LARGE SCALE GENOMIC DNA]</scope>
    <source>
        <strain evidence="12 13">DSM 22637</strain>
    </source>
</reference>
<dbReference type="Pfam" id="PF22544">
    <property type="entry name" value="HYDIN_VesB_CFA65-like_Ig"/>
    <property type="match status" value="1"/>
</dbReference>
<evidence type="ECO:0000256" key="6">
    <source>
        <dbReference type="ARBA" id="ARBA00023273"/>
    </source>
</evidence>
<dbReference type="InterPro" id="IPR017868">
    <property type="entry name" value="Filamin/ABP280_repeat-like"/>
</dbReference>
<dbReference type="Pfam" id="PF00149">
    <property type="entry name" value="Metallophos"/>
    <property type="match status" value="1"/>
</dbReference>
<dbReference type="PANTHER" id="PTHR22953:SF153">
    <property type="entry name" value="PURPLE ACID PHOSPHATASE"/>
    <property type="match status" value="1"/>
</dbReference>
<feature type="domain" description="Secretion system C-terminal sorting" evidence="10">
    <location>
        <begin position="882"/>
        <end position="949"/>
    </location>
</feature>
<dbReference type="RefSeq" id="WP_109682867.1">
    <property type="nucleotide sequence ID" value="NZ_QGGP01000006.1"/>
</dbReference>
<dbReference type="PROSITE" id="PS50194">
    <property type="entry name" value="FILAMIN_REPEAT"/>
    <property type="match status" value="1"/>
</dbReference>
<dbReference type="Gene3D" id="2.60.120.260">
    <property type="entry name" value="Galactose-binding domain-like"/>
    <property type="match status" value="1"/>
</dbReference>
<dbReference type="AlphaFoldDB" id="A0A316DJ89"/>
<keyword evidence="3" id="KW-0963">Cytoplasm</keyword>
<dbReference type="InterPro" id="IPR008963">
    <property type="entry name" value="Purple_acid_Pase-like_N"/>
</dbReference>
<evidence type="ECO:0000256" key="4">
    <source>
        <dbReference type="ARBA" id="ARBA00022729"/>
    </source>
</evidence>
<evidence type="ECO:0000256" key="5">
    <source>
        <dbReference type="ARBA" id="ARBA00023069"/>
    </source>
</evidence>
<comment type="caution">
    <text evidence="12">The sequence shown here is derived from an EMBL/GenBank/DDBJ whole genome shotgun (WGS) entry which is preliminary data.</text>
</comment>
<accession>A0A316DJ89</accession>
<evidence type="ECO:0000259" key="9">
    <source>
        <dbReference type="Pfam" id="PF16656"/>
    </source>
</evidence>
<dbReference type="InterPro" id="IPR053879">
    <property type="entry name" value="HYDIN_VesB_CFA65-like_Ig"/>
</dbReference>
<dbReference type="Pfam" id="PF18962">
    <property type="entry name" value="Por_Secre_tail"/>
    <property type="match status" value="1"/>
</dbReference>
<evidence type="ECO:0000259" key="8">
    <source>
        <dbReference type="Pfam" id="PF00149"/>
    </source>
</evidence>
<dbReference type="GO" id="GO:0003993">
    <property type="term" value="F:acid phosphatase activity"/>
    <property type="evidence" value="ECO:0007669"/>
    <property type="project" value="InterPro"/>
</dbReference>
<dbReference type="SUPFAM" id="SSF49363">
    <property type="entry name" value="Purple acid phosphatase, N-terminal domain"/>
    <property type="match status" value="1"/>
</dbReference>
<dbReference type="GO" id="GO:0046872">
    <property type="term" value="F:metal ion binding"/>
    <property type="evidence" value="ECO:0007669"/>
    <property type="project" value="InterPro"/>
</dbReference>
<evidence type="ECO:0000256" key="2">
    <source>
        <dbReference type="ARBA" id="ARBA00004496"/>
    </source>
</evidence>
<organism evidence="12 13">
    <name type="scientific">Xanthomarina spongicola</name>
    <dbReference type="NCBI Taxonomy" id="570520"/>
    <lineage>
        <taxon>Bacteria</taxon>
        <taxon>Pseudomonadati</taxon>
        <taxon>Bacteroidota</taxon>
        <taxon>Flavobacteriia</taxon>
        <taxon>Flavobacteriales</taxon>
        <taxon>Flavobacteriaceae</taxon>
        <taxon>Xanthomarina</taxon>
    </lineage>
</organism>
<feature type="domain" description="Calcineurin-like phosphoesterase" evidence="8">
    <location>
        <begin position="542"/>
        <end position="749"/>
    </location>
</feature>
<dbReference type="GO" id="GO:0005737">
    <property type="term" value="C:cytoplasm"/>
    <property type="evidence" value="ECO:0007669"/>
    <property type="project" value="UniProtKB-SubCell"/>
</dbReference>
<evidence type="ECO:0000256" key="3">
    <source>
        <dbReference type="ARBA" id="ARBA00022490"/>
    </source>
</evidence>
<dbReference type="OrthoDB" id="9809781at2"/>
<evidence type="ECO:0000313" key="12">
    <source>
        <dbReference type="EMBL" id="PWK17985.1"/>
    </source>
</evidence>
<dbReference type="NCBIfam" id="NF012200">
    <property type="entry name" value="choice_anch_D"/>
    <property type="match status" value="2"/>
</dbReference>
<feature type="signal peptide" evidence="7">
    <location>
        <begin position="1"/>
        <end position="21"/>
    </location>
</feature>
<keyword evidence="5" id="KW-0969">Cilium</keyword>
<dbReference type="Proteomes" id="UP000245430">
    <property type="component" value="Unassembled WGS sequence"/>
</dbReference>
<feature type="chain" id="PRO_5016391795" evidence="7">
    <location>
        <begin position="22"/>
        <end position="950"/>
    </location>
</feature>
<protein>
    <submittedName>
        <fullName evidence="12">Putative secreted protein (Por secretion system target)</fullName>
    </submittedName>
</protein>
<dbReference type="SUPFAM" id="SSF56300">
    <property type="entry name" value="Metallo-dependent phosphatases"/>
    <property type="match status" value="1"/>
</dbReference>
<evidence type="ECO:0000259" key="10">
    <source>
        <dbReference type="Pfam" id="PF18962"/>
    </source>
</evidence>
<proteinExistence type="predicted"/>
<dbReference type="PANTHER" id="PTHR22953">
    <property type="entry name" value="ACID PHOSPHATASE RELATED"/>
    <property type="match status" value="1"/>
</dbReference>
<dbReference type="Pfam" id="PF16656">
    <property type="entry name" value="Pur_ac_phosph_N"/>
    <property type="match status" value="1"/>
</dbReference>